<dbReference type="Gene3D" id="2.60.40.10">
    <property type="entry name" value="Immunoglobulins"/>
    <property type="match status" value="2"/>
</dbReference>
<dbReference type="PROSITE" id="PS00608">
    <property type="entry name" value="GLYCOSYL_HYDROL_F2_2"/>
    <property type="match status" value="1"/>
</dbReference>
<dbReference type="InterPro" id="IPR032312">
    <property type="entry name" value="LacZ_4"/>
</dbReference>
<dbReference type="EC" id="3.2.1.23" evidence="3 8"/>
<evidence type="ECO:0000256" key="5">
    <source>
        <dbReference type="ARBA" id="ARBA00022801"/>
    </source>
</evidence>
<dbReference type="InterPro" id="IPR008979">
    <property type="entry name" value="Galactose-bd-like_sf"/>
</dbReference>
<organism evidence="10 11">
    <name type="scientific">Paenibacillus agaridevorans</name>
    <dbReference type="NCBI Taxonomy" id="171404"/>
    <lineage>
        <taxon>Bacteria</taxon>
        <taxon>Bacillati</taxon>
        <taxon>Bacillota</taxon>
        <taxon>Bacilli</taxon>
        <taxon>Bacillales</taxon>
        <taxon>Paenibacillaceae</taxon>
        <taxon>Paenibacillus</taxon>
    </lineage>
</organism>
<dbReference type="InterPro" id="IPR004199">
    <property type="entry name" value="B-gal_small/dom_5"/>
</dbReference>
<dbReference type="SUPFAM" id="SSF49303">
    <property type="entry name" value="beta-Galactosidase/glucuronidase domain"/>
    <property type="match status" value="2"/>
</dbReference>
<name>A0A2R5F4X7_9BACL</name>
<dbReference type="GO" id="GO:0030246">
    <property type="term" value="F:carbohydrate binding"/>
    <property type="evidence" value="ECO:0007669"/>
    <property type="project" value="InterPro"/>
</dbReference>
<dbReference type="InterPro" id="IPR006102">
    <property type="entry name" value="Ig-like_GH2"/>
</dbReference>
<dbReference type="InterPro" id="IPR006103">
    <property type="entry name" value="Glyco_hydro_2_cat"/>
</dbReference>
<dbReference type="Pfam" id="PF02929">
    <property type="entry name" value="Bgal_small_N"/>
    <property type="match status" value="1"/>
</dbReference>
<evidence type="ECO:0000256" key="1">
    <source>
        <dbReference type="ARBA" id="ARBA00001412"/>
    </source>
</evidence>
<reference evidence="10 11" key="1">
    <citation type="submission" date="2017-08" db="EMBL/GenBank/DDBJ databases">
        <title>Substantial Increase in Enzyme Production by Combined Drug-Resistance Mutations in Paenibacillus agaridevorans.</title>
        <authorList>
            <person name="Tanaka Y."/>
            <person name="Funane K."/>
            <person name="Hosaka T."/>
            <person name="Shiwa Y."/>
            <person name="Fujita N."/>
            <person name="Miyazaki T."/>
            <person name="Yoshikawa H."/>
            <person name="Murakami K."/>
            <person name="Kasahara K."/>
            <person name="Inaoka T."/>
            <person name="Hiraga Y."/>
            <person name="Ochi K."/>
        </authorList>
    </citation>
    <scope>NUCLEOTIDE SEQUENCE [LARGE SCALE GENOMIC DNA]</scope>
    <source>
        <strain evidence="10 11">T-3040</strain>
    </source>
</reference>
<sequence>MTTTSQFNDKNATLTANPTLDWLEDVGVFAVNRLPAHSDHAYYGSVAEARSRVPMEMRHSLNGSWKFHYSPNPASRPAGFFSEAFGTSSWGDIQVPGHIQTQGYGQMQYVNTMYPWDGHEVLRPPFISKEDNPVGSYVKLFDLPADMAGKPVCISFQGVETAFYVWLNGKFVGYSEDSFTPSEFDLTPYVREGENKLAVEVFQRSTGSWLEDQDFWRFSGIFRDVYLYTVPSIHVYDLDVRAELDESLTQGSLRASLTFRETPPAGSKAVVKLYDAEGNEVAYAATALGEGLNAVLETKVGNPELWSAEKPYLYELIVEVLDANGALVEAIPNRVGFRRFEMKNKIMTLNGQRIVFKGVNRHEFNPRTGRAISKEDMLWDIRTIKRNNMNAVRTSHYPNQSYWYELCDEYGVYVIDEMNLETHGSWQKMGAVEPSWNIPGSRPEWQDIVMDRAISMYERDKNHPSILIWSLGNESYVGDVLVNVSRYFRSVDSGRLVHYEGVFYDRAFTEASDMESRMYAKPADIQKYLDQNPDKPYISCEYMHAMGNSLGGMSLYTDLERKYPMYQGGFIWDYIDQSVYKKDRYGKEFLAYGGDFGDRPTDYGFCTNGIVYADRKESPKMQEVKFLYQNIKLMPDREGVAIRNENLFADTSELDLVFVLSADGRELASRVEQINVAAGGEAYVPFEFAEGALTLVPGEYAVDASFRLKEDALWAEAGHEVAFGQHVFRVESAAVSEVGAMDIFGGSAGDAWGLGGSASGVNDGVGAKDAAENVSIGTAWGLGGGMDGLTGISGEAGAGASGGLIFVGGAADICGPDGCALPGGTTGIGAVPGGTTGIGAIPGTAAAKLAVVHGDVNIGVKGRDFSAIFSKQAMSLISLNYAGREMIATPPTPLFWRATTDNDRGFSQGFDAGVWYAASLARKCVGIDVEEDGEDGSITIAYRFRFSVSDELETRMAYTVRPDGSIRVQADYSGAAGLPKLPIFAVSFKVSADYDQLKWLALGPEENYADRAQGARLCSFEGTAAGNVSGYVMPQESGNRTGVRRLDVTDVLGRGIRIAADGAPVECGVSPYTAFELENAQHVYELPQAHYTVITVAGWQMGVGGDDSWGAPVHEPYTIPSDAPMSFSFVIERV</sequence>
<dbReference type="InterPro" id="IPR050347">
    <property type="entry name" value="Bact_Beta-galactosidase"/>
</dbReference>
<dbReference type="GO" id="GO:0005990">
    <property type="term" value="P:lactose catabolic process"/>
    <property type="evidence" value="ECO:0007669"/>
    <property type="project" value="TreeGrafter"/>
</dbReference>
<dbReference type="InterPro" id="IPR006101">
    <property type="entry name" value="Glyco_hydro_2"/>
</dbReference>
<dbReference type="Proteomes" id="UP000245202">
    <property type="component" value="Unassembled WGS sequence"/>
</dbReference>
<dbReference type="InterPro" id="IPR006104">
    <property type="entry name" value="Glyco_hydro_2_N"/>
</dbReference>
<dbReference type="Pfam" id="PF00703">
    <property type="entry name" value="Glyco_hydro_2"/>
    <property type="match status" value="1"/>
</dbReference>
<keyword evidence="6 8" id="KW-0326">Glycosidase</keyword>
<dbReference type="PRINTS" id="PR00132">
    <property type="entry name" value="GLHYDRLASE2"/>
</dbReference>
<comment type="similarity">
    <text evidence="2 8">Belongs to the glycosyl hydrolase 2 family.</text>
</comment>
<dbReference type="InterPro" id="IPR013783">
    <property type="entry name" value="Ig-like_fold"/>
</dbReference>
<dbReference type="PROSITE" id="PS00719">
    <property type="entry name" value="GLYCOSYL_HYDROL_F2_1"/>
    <property type="match status" value="1"/>
</dbReference>
<dbReference type="InterPro" id="IPR011013">
    <property type="entry name" value="Gal_mutarotase_sf_dom"/>
</dbReference>
<dbReference type="Gene3D" id="2.70.98.10">
    <property type="match status" value="1"/>
</dbReference>
<accession>A0A2R5F4X7</accession>
<comment type="catalytic activity">
    <reaction evidence="1 8">
        <text>Hydrolysis of terminal non-reducing beta-D-galactose residues in beta-D-galactosides.</text>
        <dbReference type="EC" id="3.2.1.23"/>
    </reaction>
</comment>
<dbReference type="Pfam" id="PF02837">
    <property type="entry name" value="Glyco_hydro_2_N"/>
    <property type="match status" value="1"/>
</dbReference>
<dbReference type="SMART" id="SM01038">
    <property type="entry name" value="Bgal_small_N"/>
    <property type="match status" value="1"/>
</dbReference>
<evidence type="ECO:0000313" key="11">
    <source>
        <dbReference type="Proteomes" id="UP000245202"/>
    </source>
</evidence>
<dbReference type="GO" id="GO:0004565">
    <property type="term" value="F:beta-galactosidase activity"/>
    <property type="evidence" value="ECO:0007669"/>
    <property type="project" value="UniProtKB-EC"/>
</dbReference>
<gene>
    <name evidence="10" type="ORF">PAT3040_06102</name>
</gene>
<dbReference type="AlphaFoldDB" id="A0A2R5F4X7"/>
<evidence type="ECO:0000256" key="8">
    <source>
        <dbReference type="RuleBase" id="RU361154"/>
    </source>
</evidence>
<dbReference type="InterPro" id="IPR017853">
    <property type="entry name" value="GH"/>
</dbReference>
<evidence type="ECO:0000256" key="4">
    <source>
        <dbReference type="ARBA" id="ARBA00013303"/>
    </source>
</evidence>
<dbReference type="Pfam" id="PF02836">
    <property type="entry name" value="Glyco_hydro_2_C"/>
    <property type="match status" value="1"/>
</dbReference>
<dbReference type="RefSeq" id="WP_258235238.1">
    <property type="nucleotide sequence ID" value="NZ_BDQX01000394.1"/>
</dbReference>
<keyword evidence="5 8" id="KW-0378">Hydrolase</keyword>
<dbReference type="Gene3D" id="2.60.120.260">
    <property type="entry name" value="Galactose-binding domain-like"/>
    <property type="match status" value="1"/>
</dbReference>
<dbReference type="PANTHER" id="PTHR46323">
    <property type="entry name" value="BETA-GALACTOSIDASE"/>
    <property type="match status" value="1"/>
</dbReference>
<dbReference type="SUPFAM" id="SSF49785">
    <property type="entry name" value="Galactose-binding domain-like"/>
    <property type="match status" value="1"/>
</dbReference>
<dbReference type="InterPro" id="IPR014718">
    <property type="entry name" value="GH-type_carb-bd"/>
</dbReference>
<evidence type="ECO:0000256" key="2">
    <source>
        <dbReference type="ARBA" id="ARBA00007401"/>
    </source>
</evidence>
<feature type="domain" description="Beta galactosidase small chain/" evidence="9">
    <location>
        <begin position="859"/>
        <end position="1132"/>
    </location>
</feature>
<proteinExistence type="inferred from homology"/>
<dbReference type="SUPFAM" id="SSF51445">
    <property type="entry name" value="(Trans)glycosidases"/>
    <property type="match status" value="1"/>
</dbReference>
<dbReference type="Pfam" id="PF16353">
    <property type="entry name" value="LacZ_4"/>
    <property type="match status" value="1"/>
</dbReference>
<keyword evidence="11" id="KW-1185">Reference proteome</keyword>
<evidence type="ECO:0000259" key="9">
    <source>
        <dbReference type="SMART" id="SM01038"/>
    </source>
</evidence>
<dbReference type="GO" id="GO:0009341">
    <property type="term" value="C:beta-galactosidase complex"/>
    <property type="evidence" value="ECO:0007669"/>
    <property type="project" value="InterPro"/>
</dbReference>
<dbReference type="InterPro" id="IPR036156">
    <property type="entry name" value="Beta-gal/glucu_dom_sf"/>
</dbReference>
<evidence type="ECO:0000256" key="7">
    <source>
        <dbReference type="ARBA" id="ARBA00032230"/>
    </source>
</evidence>
<dbReference type="EMBL" id="BDQX01000394">
    <property type="protein sequence ID" value="GBG11301.1"/>
    <property type="molecule type" value="Genomic_DNA"/>
</dbReference>
<comment type="caution">
    <text evidence="10">The sequence shown here is derived from an EMBL/GenBank/DDBJ whole genome shotgun (WGS) entry which is preliminary data.</text>
</comment>
<protein>
    <recommendedName>
        <fullName evidence="4 8">Beta-galactosidase</fullName>
        <ecNumber evidence="3 8">3.2.1.23</ecNumber>
    </recommendedName>
    <alternativeName>
        <fullName evidence="7 8">Lactase</fullName>
    </alternativeName>
</protein>
<dbReference type="InterPro" id="IPR023230">
    <property type="entry name" value="Glyco_hydro_2_CS"/>
</dbReference>
<evidence type="ECO:0000256" key="3">
    <source>
        <dbReference type="ARBA" id="ARBA00012756"/>
    </source>
</evidence>
<evidence type="ECO:0000313" key="10">
    <source>
        <dbReference type="EMBL" id="GBG11301.1"/>
    </source>
</evidence>
<evidence type="ECO:0000256" key="6">
    <source>
        <dbReference type="ARBA" id="ARBA00023295"/>
    </source>
</evidence>
<dbReference type="PANTHER" id="PTHR46323:SF2">
    <property type="entry name" value="BETA-GALACTOSIDASE"/>
    <property type="match status" value="1"/>
</dbReference>
<dbReference type="SUPFAM" id="SSF74650">
    <property type="entry name" value="Galactose mutarotase-like"/>
    <property type="match status" value="1"/>
</dbReference>
<dbReference type="Gene3D" id="3.20.20.80">
    <property type="entry name" value="Glycosidases"/>
    <property type="match status" value="1"/>
</dbReference>
<dbReference type="InterPro" id="IPR023232">
    <property type="entry name" value="Glyco_hydro_2_AS"/>
</dbReference>